<accession>A0A852YK50</accession>
<dbReference type="AlphaFoldDB" id="A0A852YK50"/>
<comment type="caution">
    <text evidence="1">The sequence shown here is derived from an EMBL/GenBank/DDBJ whole genome shotgun (WGS) entry which is preliminary data.</text>
</comment>
<protein>
    <submittedName>
        <fullName evidence="1">Uncharacterized protein</fullName>
    </submittedName>
</protein>
<organism evidence="1 2">
    <name type="scientific">Schumannella luteola</name>
    <dbReference type="NCBI Taxonomy" id="472059"/>
    <lineage>
        <taxon>Bacteria</taxon>
        <taxon>Bacillati</taxon>
        <taxon>Actinomycetota</taxon>
        <taxon>Actinomycetes</taxon>
        <taxon>Micrococcales</taxon>
        <taxon>Microbacteriaceae</taxon>
        <taxon>Schumannella</taxon>
    </lineage>
</organism>
<dbReference type="EMBL" id="JACBZY010000001">
    <property type="protein sequence ID" value="NYG99548.1"/>
    <property type="molecule type" value="Genomic_DNA"/>
</dbReference>
<gene>
    <name evidence="1" type="ORF">BJ979_002174</name>
</gene>
<evidence type="ECO:0000313" key="1">
    <source>
        <dbReference type="EMBL" id="NYG99548.1"/>
    </source>
</evidence>
<evidence type="ECO:0000313" key="2">
    <source>
        <dbReference type="Proteomes" id="UP000553888"/>
    </source>
</evidence>
<keyword evidence="2" id="KW-1185">Reference proteome</keyword>
<name>A0A852YK50_9MICO</name>
<sequence length="121" mass="13021">MTTSVSDGVSQALSFDLTTAYSVDRPSRIIVHDIIGSPDPAVTLQPAGLRTGRWQAIIGTDDALATKWDLLLNSGRVLVLADSDKPRIGMVFVVTDASTLSLDTDDGTVWLIEFGFQEVAR</sequence>
<dbReference type="RefSeq" id="WP_179567799.1">
    <property type="nucleotide sequence ID" value="NZ_JACBZY010000001.1"/>
</dbReference>
<proteinExistence type="predicted"/>
<reference evidence="1 2" key="1">
    <citation type="submission" date="2020-07" db="EMBL/GenBank/DDBJ databases">
        <title>Sequencing the genomes of 1000 actinobacteria strains.</title>
        <authorList>
            <person name="Klenk H.-P."/>
        </authorList>
    </citation>
    <scope>NUCLEOTIDE SEQUENCE [LARGE SCALE GENOMIC DNA]</scope>
    <source>
        <strain evidence="1 2">DSM 23141</strain>
    </source>
</reference>
<dbReference type="Proteomes" id="UP000553888">
    <property type="component" value="Unassembled WGS sequence"/>
</dbReference>